<dbReference type="Proteomes" id="UP001300261">
    <property type="component" value="Unassembled WGS sequence"/>
</dbReference>
<feature type="chain" id="PRO_5045957305" evidence="1">
    <location>
        <begin position="33"/>
        <end position="127"/>
    </location>
</feature>
<comment type="caution">
    <text evidence="2">The sequence shown here is derived from an EMBL/GenBank/DDBJ whole genome shotgun (WGS) entry which is preliminary data.</text>
</comment>
<evidence type="ECO:0000313" key="2">
    <source>
        <dbReference type="EMBL" id="MCX2722221.1"/>
    </source>
</evidence>
<evidence type="ECO:0000256" key="1">
    <source>
        <dbReference type="SAM" id="SignalP"/>
    </source>
</evidence>
<organism evidence="2 3">
    <name type="scientific">Roseibium salinum</name>
    <dbReference type="NCBI Taxonomy" id="1604349"/>
    <lineage>
        <taxon>Bacteria</taxon>
        <taxon>Pseudomonadati</taxon>
        <taxon>Pseudomonadota</taxon>
        <taxon>Alphaproteobacteria</taxon>
        <taxon>Hyphomicrobiales</taxon>
        <taxon>Stappiaceae</taxon>
        <taxon>Roseibium</taxon>
    </lineage>
</organism>
<feature type="signal peptide" evidence="1">
    <location>
        <begin position="1"/>
        <end position="32"/>
    </location>
</feature>
<name>A0ABT3QZF1_9HYPH</name>
<evidence type="ECO:0000313" key="3">
    <source>
        <dbReference type="Proteomes" id="UP001300261"/>
    </source>
</evidence>
<keyword evidence="3" id="KW-1185">Reference proteome</keyword>
<protein>
    <submittedName>
        <fullName evidence="2">Uncharacterized protein</fullName>
    </submittedName>
</protein>
<accession>A0ABT3QZF1</accession>
<proteinExistence type="predicted"/>
<dbReference type="PROSITE" id="PS51257">
    <property type="entry name" value="PROKAR_LIPOPROTEIN"/>
    <property type="match status" value="1"/>
</dbReference>
<sequence length="127" mass="14347">MNRNTCSLAQVARGLKSRLRFAALAVTAVSLAACQQYQTPEDLLFAPTFNKSRQNIPYTYNTPYDCRTFTGSGWKGIAAGRVVNFSQKYLISEAGCFRTRQECEAYLSLMRSYIDVPRYIRCSPYSA</sequence>
<keyword evidence="1" id="KW-0732">Signal</keyword>
<dbReference type="EMBL" id="JAPEVI010000003">
    <property type="protein sequence ID" value="MCX2722221.1"/>
    <property type="molecule type" value="Genomic_DNA"/>
</dbReference>
<dbReference type="RefSeq" id="WP_265961916.1">
    <property type="nucleotide sequence ID" value="NZ_JAPEVI010000003.1"/>
</dbReference>
<gene>
    <name evidence="2" type="ORF">ON753_07345</name>
</gene>
<reference evidence="2 3" key="1">
    <citation type="journal article" date="2016" name="Int. J. Syst. Evol. Microbiol.">
        <title>Labrenzia salina sp. nov., isolated from the rhizosphere of the halophyte Arthrocnemum macrostachyum.</title>
        <authorList>
            <person name="Camacho M."/>
            <person name="Redondo-Gomez S."/>
            <person name="Rodriguez-Llorente I."/>
            <person name="Rohde M."/>
            <person name="Sproer C."/>
            <person name="Schumann P."/>
            <person name="Klenk H.P."/>
            <person name="Montero-Calasanz M.D.C."/>
        </authorList>
    </citation>
    <scope>NUCLEOTIDE SEQUENCE [LARGE SCALE GENOMIC DNA]</scope>
    <source>
        <strain evidence="2 3">DSM 29163</strain>
    </source>
</reference>